<dbReference type="Proteomes" id="UP000187822">
    <property type="component" value="Chromosome I"/>
</dbReference>
<dbReference type="SUPFAM" id="SSF52210">
    <property type="entry name" value="Succinyl-CoA synthetase domains"/>
    <property type="match status" value="2"/>
</dbReference>
<evidence type="ECO:0000256" key="5">
    <source>
        <dbReference type="ARBA" id="ARBA00022840"/>
    </source>
</evidence>
<dbReference type="STRING" id="1673428.CPM_0225"/>
<evidence type="ECO:0000256" key="6">
    <source>
        <dbReference type="PROSITE-ProRule" id="PRU00409"/>
    </source>
</evidence>
<proteinExistence type="predicted"/>
<keyword evidence="3" id="KW-0436">Ligase</keyword>
<dbReference type="EC" id="6.2.1.13" evidence="2"/>
<keyword evidence="9" id="KW-1185">Reference proteome</keyword>
<comment type="catalytic activity">
    <reaction evidence="1">
        <text>acetate + ATP + CoA = acetyl-CoA + ADP + phosphate</text>
        <dbReference type="Rhea" id="RHEA:15081"/>
        <dbReference type="ChEBI" id="CHEBI:30089"/>
        <dbReference type="ChEBI" id="CHEBI:30616"/>
        <dbReference type="ChEBI" id="CHEBI:43474"/>
        <dbReference type="ChEBI" id="CHEBI:57287"/>
        <dbReference type="ChEBI" id="CHEBI:57288"/>
        <dbReference type="ChEBI" id="CHEBI:456216"/>
        <dbReference type="EC" id="6.2.1.13"/>
    </reaction>
</comment>
<dbReference type="OrthoDB" id="18103at2157"/>
<dbReference type="Pfam" id="PF13380">
    <property type="entry name" value="CoA_binding_2"/>
    <property type="match status" value="1"/>
</dbReference>
<dbReference type="InterPro" id="IPR051538">
    <property type="entry name" value="Acyl-CoA_Synth/Transferase"/>
</dbReference>
<evidence type="ECO:0000256" key="3">
    <source>
        <dbReference type="ARBA" id="ARBA00022598"/>
    </source>
</evidence>
<keyword evidence="5 6" id="KW-0067">ATP-binding</keyword>
<dbReference type="Gene3D" id="3.40.50.720">
    <property type="entry name" value="NAD(P)-binding Rossmann-like Domain"/>
    <property type="match status" value="1"/>
</dbReference>
<dbReference type="GO" id="GO:0046872">
    <property type="term" value="F:metal ion binding"/>
    <property type="evidence" value="ECO:0007669"/>
    <property type="project" value="InterPro"/>
</dbReference>
<reference evidence="9" key="1">
    <citation type="submission" date="2016-06" db="EMBL/GenBank/DDBJ databases">
        <authorList>
            <person name="Toshchakov V.S."/>
        </authorList>
    </citation>
    <scope>NUCLEOTIDE SEQUENCE [LARGE SCALE GENOMIC DNA]</scope>
    <source>
        <strain>PM4 (JCM 30641</strain>
        <strain evidence="9">\VKM B-2940)</strain>
    </source>
</reference>
<dbReference type="SMART" id="SM00881">
    <property type="entry name" value="CoA_binding"/>
    <property type="match status" value="1"/>
</dbReference>
<dbReference type="AlphaFoldDB" id="A0A1R4A578"/>
<evidence type="ECO:0000256" key="1">
    <source>
        <dbReference type="ARBA" id="ARBA00001619"/>
    </source>
</evidence>
<sequence>MLEEMFNPNSIAVVGASNNREKIGNILVRNIKTSYRGKLYPINLKEPEIEGLKAYSSLKEIGSKVDLVIISVPREAVVDVMMEAGEAGTRAAVIITSGFREVDEKGKELELKIMEVAKKYSIRFLGPNTMGFITPSFNATFAYEDVKQGNIAIVAQSGGMGAYMLDWAEKTKTGLSYFVSLGNQTDLNEIDIFHFLADDLNTKAIFSYIEGVADGERFLAEVPDITAKKPVVFIKGGTGKYGAMAVQTHTGSIAGSIELFRAAVKTVGGILVDNLDDFLNLVAIIQSDEKFLSDILVVTNSGGHGVLTTDEIERQSLSLINLTDSMKTELRKILPDQSTPKNPLDLSGDASGERFMMAMDLIKGLECTKIVLVQELATVSCVEVAKVLAKFKGRKIVGVMMGKDSESALRILSSAGIPGYNFPEDAVKAIKHIVNVRPPVKKIRISEPVKGSLDFIKGKSTLSDEFSFKLMSLYGIRVPEWDIVSTLDEAKSFCNKIGYPVVMKVSSDQPIHKTEIGGVIMNIDESNLESSFKTLISKMGKVMIQKQLNGVEVFLGGLNDASFGPSILTGPGGIYVEVLKSISYGLVPISENEALEMMTESKVLSLLQARKRNYDVDATIRAITGMSRMIEDLGIKEMDINPLIVTQDDAYAVDIRIVL</sequence>
<dbReference type="Pfam" id="PF13549">
    <property type="entry name" value="ATP-grasp_5"/>
    <property type="match status" value="1"/>
</dbReference>
<dbReference type="Gene3D" id="3.30.1490.20">
    <property type="entry name" value="ATP-grasp fold, A domain"/>
    <property type="match status" value="1"/>
</dbReference>
<dbReference type="InterPro" id="IPR003781">
    <property type="entry name" value="CoA-bd"/>
</dbReference>
<evidence type="ECO:0000259" key="7">
    <source>
        <dbReference type="PROSITE" id="PS50975"/>
    </source>
</evidence>
<dbReference type="SUPFAM" id="SSF51735">
    <property type="entry name" value="NAD(P)-binding Rossmann-fold domains"/>
    <property type="match status" value="1"/>
</dbReference>
<dbReference type="GO" id="GO:0043758">
    <property type="term" value="F:acetate-CoA ligase (ADP-forming) activity"/>
    <property type="evidence" value="ECO:0007669"/>
    <property type="project" value="UniProtKB-EC"/>
</dbReference>
<name>A0A1R4A578_9ARCH</name>
<gene>
    <name evidence="8" type="ORF">CPM_0225</name>
</gene>
<feature type="domain" description="ATP-grasp" evidence="7">
    <location>
        <begin position="468"/>
        <end position="504"/>
    </location>
</feature>
<dbReference type="GeneID" id="30926864"/>
<dbReference type="InterPro" id="IPR011761">
    <property type="entry name" value="ATP-grasp"/>
</dbReference>
<dbReference type="EMBL" id="LT719092">
    <property type="protein sequence ID" value="SJK84116.1"/>
    <property type="molecule type" value="Genomic_DNA"/>
</dbReference>
<dbReference type="SUPFAM" id="SSF56059">
    <property type="entry name" value="Glutathione synthetase ATP-binding domain-like"/>
    <property type="match status" value="1"/>
</dbReference>
<dbReference type="KEGG" id="cdiv:CPM_0225"/>
<accession>A0A1R4A578</accession>
<dbReference type="PROSITE" id="PS50975">
    <property type="entry name" value="ATP_GRASP"/>
    <property type="match status" value="1"/>
</dbReference>
<organism evidence="8 9">
    <name type="scientific">Cuniculiplasma divulgatum</name>
    <dbReference type="NCBI Taxonomy" id="1673428"/>
    <lineage>
        <taxon>Archaea</taxon>
        <taxon>Methanobacteriati</taxon>
        <taxon>Thermoplasmatota</taxon>
        <taxon>Thermoplasmata</taxon>
        <taxon>Thermoplasmatales</taxon>
        <taxon>Cuniculiplasmataceae</taxon>
        <taxon>Cuniculiplasma</taxon>
    </lineage>
</organism>
<dbReference type="InterPro" id="IPR032875">
    <property type="entry name" value="Succ_CoA_lig_flav_dom"/>
</dbReference>
<dbReference type="Gene3D" id="3.30.470.20">
    <property type="entry name" value="ATP-grasp fold, B domain"/>
    <property type="match status" value="1"/>
</dbReference>
<keyword evidence="4 6" id="KW-0547">Nucleotide-binding</keyword>
<dbReference type="RefSeq" id="WP_077075848.1">
    <property type="nucleotide sequence ID" value="NZ_LT719092.1"/>
</dbReference>
<protein>
    <recommendedName>
        <fullName evidence="2">acetate--CoA ligase (ADP-forming)</fullName>
        <ecNumber evidence="2">6.2.1.13</ecNumber>
    </recommendedName>
</protein>
<evidence type="ECO:0000256" key="4">
    <source>
        <dbReference type="ARBA" id="ARBA00022741"/>
    </source>
</evidence>
<dbReference type="Pfam" id="PF13607">
    <property type="entry name" value="Succ_CoA_lig"/>
    <property type="match status" value="1"/>
</dbReference>
<dbReference type="PANTHER" id="PTHR43334:SF2">
    <property type="entry name" value="ACETATE--COA LIGASE [ADP-FORMING]"/>
    <property type="match status" value="1"/>
</dbReference>
<dbReference type="GO" id="GO:0005524">
    <property type="term" value="F:ATP binding"/>
    <property type="evidence" value="ECO:0007669"/>
    <property type="project" value="UniProtKB-UniRule"/>
</dbReference>
<evidence type="ECO:0000313" key="8">
    <source>
        <dbReference type="EMBL" id="SJK84116.1"/>
    </source>
</evidence>
<dbReference type="InterPro" id="IPR036291">
    <property type="entry name" value="NAD(P)-bd_dom_sf"/>
</dbReference>
<evidence type="ECO:0000313" key="9">
    <source>
        <dbReference type="Proteomes" id="UP000187822"/>
    </source>
</evidence>
<dbReference type="InterPro" id="IPR016102">
    <property type="entry name" value="Succinyl-CoA_synth-like"/>
</dbReference>
<dbReference type="Gene3D" id="3.40.50.261">
    <property type="entry name" value="Succinyl-CoA synthetase domains"/>
    <property type="match status" value="2"/>
</dbReference>
<evidence type="ECO:0000256" key="2">
    <source>
        <dbReference type="ARBA" id="ARBA00012957"/>
    </source>
</evidence>
<dbReference type="InterPro" id="IPR013815">
    <property type="entry name" value="ATP_grasp_subdomain_1"/>
</dbReference>
<dbReference type="PANTHER" id="PTHR43334">
    <property type="entry name" value="ACETATE--COA LIGASE [ADP-FORMING]"/>
    <property type="match status" value="1"/>
</dbReference>